<dbReference type="InterPro" id="IPR005561">
    <property type="entry name" value="ANTAR"/>
</dbReference>
<feature type="domain" description="Response regulatory" evidence="2">
    <location>
        <begin position="5"/>
        <end position="120"/>
    </location>
</feature>
<dbReference type="Pfam" id="PF03861">
    <property type="entry name" value="ANTAR"/>
    <property type="match status" value="1"/>
</dbReference>
<dbReference type="EMBL" id="JBBMRA010000002">
    <property type="protein sequence ID" value="MEM5535583.1"/>
    <property type="molecule type" value="Genomic_DNA"/>
</dbReference>
<evidence type="ECO:0000259" key="3">
    <source>
        <dbReference type="PROSITE" id="PS50921"/>
    </source>
</evidence>
<dbReference type="SUPFAM" id="SSF52172">
    <property type="entry name" value="CheY-like"/>
    <property type="match status" value="1"/>
</dbReference>
<dbReference type="PROSITE" id="PS50110">
    <property type="entry name" value="RESPONSE_REGULATORY"/>
    <property type="match status" value="1"/>
</dbReference>
<sequence>MNRLNVLLIDDEPERVQALKEALHSLGHHVVCQLPNTTHLNKRVEDTHPDIVIIDMDSPNRDTLESMSTMSKNNPRPIVFFAEQQNDRKTMSDAINAGVSAYISDGLQPDRVKAIMDTAIAHFDAHSSLRAELEKAKTQLADRKVIERAKGMLMKHQGCDEKQAFETLRKLAMDRGQKLPDVAQSVIDVLELTNGLSK</sequence>
<proteinExistence type="predicted"/>
<dbReference type="Proteomes" id="UP001449225">
    <property type="component" value="Unassembled WGS sequence"/>
</dbReference>
<protein>
    <submittedName>
        <fullName evidence="4">ANTAR domain-containing protein</fullName>
    </submittedName>
</protein>
<dbReference type="InterPro" id="IPR036388">
    <property type="entry name" value="WH-like_DNA-bd_sf"/>
</dbReference>
<evidence type="ECO:0000256" key="1">
    <source>
        <dbReference type="PROSITE-ProRule" id="PRU00169"/>
    </source>
</evidence>
<evidence type="ECO:0000313" key="4">
    <source>
        <dbReference type="EMBL" id="MEM5535583.1"/>
    </source>
</evidence>
<dbReference type="PIRSF" id="PIRSF036382">
    <property type="entry name" value="RR_antiterm"/>
    <property type="match status" value="1"/>
</dbReference>
<dbReference type="PANTHER" id="PTHR43367">
    <property type="match status" value="1"/>
</dbReference>
<organism evidence="4 5">
    <name type="scientific">Neptuniibacter pectenicola</name>
    <dbReference type="NCBI Taxonomy" id="1806669"/>
    <lineage>
        <taxon>Bacteria</taxon>
        <taxon>Pseudomonadati</taxon>
        <taxon>Pseudomonadota</taxon>
        <taxon>Gammaproteobacteria</taxon>
        <taxon>Oceanospirillales</taxon>
        <taxon>Oceanospirillaceae</taxon>
        <taxon>Neptuniibacter</taxon>
    </lineage>
</organism>
<dbReference type="Pfam" id="PF00072">
    <property type="entry name" value="Response_reg"/>
    <property type="match status" value="1"/>
</dbReference>
<comment type="caution">
    <text evidence="4">The sequence shown here is derived from an EMBL/GenBank/DDBJ whole genome shotgun (WGS) entry which is preliminary data.</text>
</comment>
<evidence type="ECO:0000313" key="5">
    <source>
        <dbReference type="Proteomes" id="UP001449225"/>
    </source>
</evidence>
<reference evidence="4 5" key="1">
    <citation type="submission" date="2024-03" db="EMBL/GenBank/DDBJ databases">
        <title>Community enrichment and isolation of bacterial strains for fucoidan degradation.</title>
        <authorList>
            <person name="Sichert A."/>
        </authorList>
    </citation>
    <scope>NUCLEOTIDE SEQUENCE [LARGE SCALE GENOMIC DNA]</scope>
    <source>
        <strain evidence="4 5">AS76</strain>
    </source>
</reference>
<dbReference type="Gene3D" id="1.10.10.10">
    <property type="entry name" value="Winged helix-like DNA-binding domain superfamily/Winged helix DNA-binding domain"/>
    <property type="match status" value="1"/>
</dbReference>
<feature type="modified residue" description="4-aspartylphosphate" evidence="1">
    <location>
        <position position="55"/>
    </location>
</feature>
<feature type="domain" description="ANTAR" evidence="3">
    <location>
        <begin position="126"/>
        <end position="187"/>
    </location>
</feature>
<dbReference type="PANTHER" id="PTHR43367:SF1">
    <property type="entry name" value="TWO-COMPONENT RESPONSE REGULATOR-LIKE APRR6-RELATED"/>
    <property type="match status" value="1"/>
</dbReference>
<dbReference type="InterPro" id="IPR001789">
    <property type="entry name" value="Sig_transdc_resp-reg_receiver"/>
</dbReference>
<evidence type="ECO:0000259" key="2">
    <source>
        <dbReference type="PROSITE" id="PS50110"/>
    </source>
</evidence>
<dbReference type="SMART" id="SM01012">
    <property type="entry name" value="ANTAR"/>
    <property type="match status" value="1"/>
</dbReference>
<keyword evidence="5" id="KW-1185">Reference proteome</keyword>
<dbReference type="InterPro" id="IPR008327">
    <property type="entry name" value="Sig_transdc_resp-reg_antiterm"/>
</dbReference>
<gene>
    <name evidence="4" type="ORF">WNY58_04165</name>
</gene>
<dbReference type="SMART" id="SM00448">
    <property type="entry name" value="REC"/>
    <property type="match status" value="1"/>
</dbReference>
<dbReference type="RefSeq" id="WP_067982016.1">
    <property type="nucleotide sequence ID" value="NZ_CAXBCE010000048.1"/>
</dbReference>
<keyword evidence="1" id="KW-0597">Phosphoprotein</keyword>
<dbReference type="Gene3D" id="3.40.50.2300">
    <property type="match status" value="1"/>
</dbReference>
<name>A0ABU9TPD8_9GAMM</name>
<dbReference type="PROSITE" id="PS50921">
    <property type="entry name" value="ANTAR"/>
    <property type="match status" value="1"/>
</dbReference>
<accession>A0ABU9TPD8</accession>
<dbReference type="InterPro" id="IPR011006">
    <property type="entry name" value="CheY-like_superfamily"/>
</dbReference>